<dbReference type="CDD" id="cd10796">
    <property type="entry name" value="GH57N_APU"/>
    <property type="match status" value="1"/>
</dbReference>
<evidence type="ECO:0000256" key="3">
    <source>
        <dbReference type="RuleBase" id="RU361196"/>
    </source>
</evidence>
<keyword evidence="2 3" id="KW-0119">Carbohydrate metabolism</keyword>
<name>A0A538UDP7_UNCEI</name>
<evidence type="ECO:0000313" key="6">
    <source>
        <dbReference type="Proteomes" id="UP000319771"/>
    </source>
</evidence>
<dbReference type="PANTHER" id="PTHR36306">
    <property type="entry name" value="ALPHA-AMYLASE-RELATED-RELATED"/>
    <property type="match status" value="1"/>
</dbReference>
<protein>
    <submittedName>
        <fullName evidence="5">Glycoside hydrolase</fullName>
    </submittedName>
</protein>
<feature type="non-terminal residue" evidence="5">
    <location>
        <position position="613"/>
    </location>
</feature>
<evidence type="ECO:0000256" key="1">
    <source>
        <dbReference type="ARBA" id="ARBA00006821"/>
    </source>
</evidence>
<comment type="similarity">
    <text evidence="1 3">Belongs to the glycosyl hydrolase 57 family.</text>
</comment>
<dbReference type="InterPro" id="IPR027291">
    <property type="entry name" value="Glyco_hydro_38_N_sf"/>
</dbReference>
<evidence type="ECO:0000256" key="2">
    <source>
        <dbReference type="ARBA" id="ARBA00023277"/>
    </source>
</evidence>
<keyword evidence="5" id="KW-0378">Hydrolase</keyword>
<evidence type="ECO:0000259" key="4">
    <source>
        <dbReference type="Pfam" id="PF03065"/>
    </source>
</evidence>
<feature type="domain" description="Glycoside hydrolase family 57 N-terminal" evidence="4">
    <location>
        <begin position="12"/>
        <end position="433"/>
    </location>
</feature>
<dbReference type="InterPro" id="IPR011330">
    <property type="entry name" value="Glyco_hydro/deAcase_b/a-brl"/>
</dbReference>
<dbReference type="AlphaFoldDB" id="A0A538UDP7"/>
<dbReference type="GO" id="GO:0005975">
    <property type="term" value="P:carbohydrate metabolic process"/>
    <property type="evidence" value="ECO:0007669"/>
    <property type="project" value="InterPro"/>
</dbReference>
<gene>
    <name evidence="5" type="ORF">E6K81_01750</name>
</gene>
<evidence type="ECO:0000313" key="5">
    <source>
        <dbReference type="EMBL" id="TMQ74006.1"/>
    </source>
</evidence>
<dbReference type="SUPFAM" id="SSF88713">
    <property type="entry name" value="Glycoside hydrolase/deacetylase"/>
    <property type="match status" value="1"/>
</dbReference>
<proteinExistence type="inferred from homology"/>
<organism evidence="5 6">
    <name type="scientific">Eiseniibacteriota bacterium</name>
    <dbReference type="NCBI Taxonomy" id="2212470"/>
    <lineage>
        <taxon>Bacteria</taxon>
        <taxon>Candidatus Eiseniibacteriota</taxon>
    </lineage>
</organism>
<dbReference type="GO" id="GO:0016787">
    <property type="term" value="F:hydrolase activity"/>
    <property type="evidence" value="ECO:0007669"/>
    <property type="project" value="UniProtKB-KW"/>
</dbReference>
<sequence>MSESPAPVDLVLLWHHHQPDYRHPRDRRAALPWVRLHASKDYLDMARHLEAHPSVRATFNFVPSLIDQIEGVAAGEPDELFDVLARPVADLDPEARALIAWRCGQAPPHAFERWPGYRALRDRLARARGANGSEARSEEASAPGGAGEAIADHDVLALEIWFLLAWVDPMFYEAPEVVRALAEHEAWTEAHRDDLLGLHGRLAAQVIPAYRALAARGQIELSASPYYHPILPLLLDLATARRARPDLPLPVEPLVAPEDARVQIERALARHAQAFGARPAGMWPSEGSVSPEAVALAAGSGLRWLASDEDVLWASLPEGSRRRSALYRPWSVGEAGRTVTMFFRDHELSDRIGFVYRRWEAKAAAADFIARLRRIGREAARDRPPVVSVILDGENCWEHYPEDGGPFLEALYRALEAAPDIRTRTPSELLTAMGAEAAPARLEHLASGSWIDADFHIWIGHPEKNRAWDLLSRTRRALREAGATPARDPAAWEALYRAEGSDWFWWFGDDHHTVDRPIFDRLFRESLRAAYESAGLPAPSSLLMPVVRRGAAPGSQHAPIGLIHPVLDGRRTTFYEWHAAGGSVFGAGGAMHRGAGPVRELHYGFDLERLYLR</sequence>
<reference evidence="5 6" key="1">
    <citation type="journal article" date="2019" name="Nat. Microbiol.">
        <title>Mediterranean grassland soil C-N compound turnover is dependent on rainfall and depth, and is mediated by genomically divergent microorganisms.</title>
        <authorList>
            <person name="Diamond S."/>
            <person name="Andeer P.F."/>
            <person name="Li Z."/>
            <person name="Crits-Christoph A."/>
            <person name="Burstein D."/>
            <person name="Anantharaman K."/>
            <person name="Lane K.R."/>
            <person name="Thomas B.C."/>
            <person name="Pan C."/>
            <person name="Northen T.R."/>
            <person name="Banfield J.F."/>
        </authorList>
    </citation>
    <scope>NUCLEOTIDE SEQUENCE [LARGE SCALE GENOMIC DNA]</scope>
    <source>
        <strain evidence="5">WS_11</strain>
    </source>
</reference>
<dbReference type="Pfam" id="PF03065">
    <property type="entry name" value="Glyco_hydro_57"/>
    <property type="match status" value="1"/>
</dbReference>
<dbReference type="EMBL" id="VBPB01000022">
    <property type="protein sequence ID" value="TMQ74006.1"/>
    <property type="molecule type" value="Genomic_DNA"/>
</dbReference>
<comment type="caution">
    <text evidence="5">The sequence shown here is derived from an EMBL/GenBank/DDBJ whole genome shotgun (WGS) entry which is preliminary data.</text>
</comment>
<dbReference type="Gene3D" id="3.20.110.10">
    <property type="entry name" value="Glycoside hydrolase 38, N terminal domain"/>
    <property type="match status" value="1"/>
</dbReference>
<accession>A0A538UDP7</accession>
<dbReference type="PANTHER" id="PTHR36306:SF1">
    <property type="entry name" value="ALPHA-AMYLASE-RELATED"/>
    <property type="match status" value="1"/>
</dbReference>
<dbReference type="InterPro" id="IPR004300">
    <property type="entry name" value="Glyco_hydro_57_N"/>
</dbReference>
<dbReference type="InterPro" id="IPR052046">
    <property type="entry name" value="GH57_Enzymes"/>
</dbReference>
<dbReference type="Proteomes" id="UP000319771">
    <property type="component" value="Unassembled WGS sequence"/>
</dbReference>